<reference evidence="3 4" key="1">
    <citation type="submission" date="2013-02" db="EMBL/GenBank/DDBJ databases">
        <title>The Genome Sequence of Plasmodium inui San Antonio 1.</title>
        <authorList>
            <consortium name="The Broad Institute Genome Sequencing Platform"/>
            <consortium name="The Broad Institute Genome Sequencing Center for Infectious Disease"/>
            <person name="Neafsey D."/>
            <person name="Cheeseman I."/>
            <person name="Volkman S."/>
            <person name="Adams J."/>
            <person name="Walker B."/>
            <person name="Young S.K."/>
            <person name="Zeng Q."/>
            <person name="Gargeya S."/>
            <person name="Fitzgerald M."/>
            <person name="Haas B."/>
            <person name="Abouelleil A."/>
            <person name="Alvarado L."/>
            <person name="Arachchi H.M."/>
            <person name="Berlin A.M."/>
            <person name="Chapman S.B."/>
            <person name="Dewar J."/>
            <person name="Goldberg J."/>
            <person name="Griggs A."/>
            <person name="Gujja S."/>
            <person name="Hansen M."/>
            <person name="Howarth C."/>
            <person name="Imamovic A."/>
            <person name="Larimer J."/>
            <person name="McCowan C."/>
            <person name="Murphy C."/>
            <person name="Neiman D."/>
            <person name="Pearson M."/>
            <person name="Priest M."/>
            <person name="Roberts A."/>
            <person name="Saif S."/>
            <person name="Shea T."/>
            <person name="Sisk P."/>
            <person name="Sykes S."/>
            <person name="Wortman J."/>
            <person name="Nusbaum C."/>
            <person name="Birren B."/>
        </authorList>
    </citation>
    <scope>NUCLEOTIDE SEQUENCE [LARGE SCALE GENOMIC DNA]</scope>
    <source>
        <strain evidence="3 4">San Antonio 1</strain>
    </source>
</reference>
<protein>
    <submittedName>
        <fullName evidence="3">Uncharacterized protein</fullName>
    </submittedName>
</protein>
<keyword evidence="2" id="KW-0732">Signal</keyword>
<gene>
    <name evidence="3" type="ORF">C922_01573</name>
</gene>
<dbReference type="Proteomes" id="UP000030640">
    <property type="component" value="Unassembled WGS sequence"/>
</dbReference>
<sequence length="638" mass="75194">MKHVQNVQLILLLCILTLLLSQNRSGVNNVGVKKRRSDFAPHGSRTGRERGRAKSKWSEKKTLFLYLPNRNPWKKNVRSTREWEDRLRGRDLDRGSKTKQLFFERNGINVPQDVAMFGKTNVYYVRESVYDRGKNNLVPNEVHSEDIEELEEEKDVMGERNDNGAVDGGDRGDEEATLVDSKNAMDADGCRVGGGEKGKAQMGGTQTAEAETGPPGAKQNVFQYINQERDYIARVGNSPKVDVYERRYRADEQTLQRMFENINEVNIQLLKDVKSIDEKEKLINKRVIQKVREDIKRYQETDEIMDIHGNIVRPSEASPSRISGRGKGKDDGKQKNDLDADMDEEEKNEVIKKMYMLEKKTDKYLEENIYLVIQTWLPDMRIDDTLIIIDNVEKFYNNFDINTYHEKFKEAKEKNFTYDLDSHIIENVPNDINDDPQAECEQINSYNSTYNKLNNYNLKRYTYTYTTNDNMDTKFTKNEPMPPVVIINTKKNLMIQEWECKNFKNRQKRNKSREYTRIQRAFRPFSYVDLSDITCIYRNNFLQLKMKMSHRKYKDDVYPFFVPINKTPDELLDFQGYKKNGDYAWSFFWHHFKYDQDTDYGFLNRNVKLNLTETKFENVNKKKCKKIMRKILKETKGV</sequence>
<dbReference type="RefSeq" id="XP_008815398.1">
    <property type="nucleotide sequence ID" value="XM_008817176.1"/>
</dbReference>
<dbReference type="EMBL" id="KI965464">
    <property type="protein sequence ID" value="EUD67961.1"/>
    <property type="molecule type" value="Genomic_DNA"/>
</dbReference>
<evidence type="ECO:0000313" key="3">
    <source>
        <dbReference type="EMBL" id="EUD67961.1"/>
    </source>
</evidence>
<feature type="region of interest" description="Disordered" evidence="1">
    <location>
        <begin position="311"/>
        <end position="344"/>
    </location>
</feature>
<proteinExistence type="predicted"/>
<name>W7AR73_9APIC</name>
<feature type="compositionally biased region" description="Basic and acidic residues" evidence="1">
    <location>
        <begin position="183"/>
        <end position="199"/>
    </location>
</feature>
<evidence type="ECO:0000256" key="1">
    <source>
        <dbReference type="SAM" id="MobiDB-lite"/>
    </source>
</evidence>
<keyword evidence="4" id="KW-1185">Reference proteome</keyword>
<dbReference type="OrthoDB" id="360041at2759"/>
<dbReference type="VEuPathDB" id="PlasmoDB:C922_01573"/>
<feature type="region of interest" description="Disordered" evidence="1">
    <location>
        <begin position="152"/>
        <end position="217"/>
    </location>
</feature>
<dbReference type="GeneID" id="20036847"/>
<evidence type="ECO:0000313" key="4">
    <source>
        <dbReference type="Proteomes" id="UP000030640"/>
    </source>
</evidence>
<accession>W7AR73</accession>
<feature type="chain" id="PRO_5004888294" evidence="2">
    <location>
        <begin position="22"/>
        <end position="638"/>
    </location>
</feature>
<feature type="signal peptide" evidence="2">
    <location>
        <begin position="1"/>
        <end position="21"/>
    </location>
</feature>
<feature type="compositionally biased region" description="Basic and acidic residues" evidence="1">
    <location>
        <begin position="327"/>
        <end position="338"/>
    </location>
</feature>
<evidence type="ECO:0000256" key="2">
    <source>
        <dbReference type="SAM" id="SignalP"/>
    </source>
</evidence>
<organism evidence="3 4">
    <name type="scientific">Plasmodium inui San Antonio 1</name>
    <dbReference type="NCBI Taxonomy" id="1237626"/>
    <lineage>
        <taxon>Eukaryota</taxon>
        <taxon>Sar</taxon>
        <taxon>Alveolata</taxon>
        <taxon>Apicomplexa</taxon>
        <taxon>Aconoidasida</taxon>
        <taxon>Haemosporida</taxon>
        <taxon>Plasmodiidae</taxon>
        <taxon>Plasmodium</taxon>
        <taxon>Plasmodium (Plasmodium)</taxon>
    </lineage>
</organism>
<dbReference type="AlphaFoldDB" id="W7AR73"/>